<organism evidence="2 3">
    <name type="scientific">Candidatus Electrothrix aarhusensis</name>
    <dbReference type="NCBI Taxonomy" id="1859131"/>
    <lineage>
        <taxon>Bacteria</taxon>
        <taxon>Pseudomonadati</taxon>
        <taxon>Thermodesulfobacteriota</taxon>
        <taxon>Desulfobulbia</taxon>
        <taxon>Desulfobulbales</taxon>
        <taxon>Desulfobulbaceae</taxon>
        <taxon>Candidatus Electrothrix</taxon>
    </lineage>
</organism>
<reference evidence="2 3" key="1">
    <citation type="submission" date="2017-01" db="EMBL/GenBank/DDBJ databases">
        <title>The cable genome- insights into the physiology and evolution of filamentous bacteria capable of sulfide oxidation via long distance electron transfer.</title>
        <authorList>
            <person name="Schreiber L."/>
            <person name="Bjerg J.T."/>
            <person name="Boggild A."/>
            <person name="Van De Vossenberg J."/>
            <person name="Meysman F."/>
            <person name="Nielsen L.P."/>
            <person name="Schramm A."/>
            <person name="Kjeldsen K.U."/>
        </authorList>
    </citation>
    <scope>NUCLEOTIDE SEQUENCE [LARGE SCALE GENOMIC DNA]</scope>
    <source>
        <strain evidence="2">MCF</strain>
    </source>
</reference>
<dbReference type="InterPro" id="IPR003439">
    <property type="entry name" value="ABC_transporter-like_ATP-bd"/>
</dbReference>
<dbReference type="Gene3D" id="3.40.50.300">
    <property type="entry name" value="P-loop containing nucleotide triphosphate hydrolases"/>
    <property type="match status" value="1"/>
</dbReference>
<evidence type="ECO:0000313" key="2">
    <source>
        <dbReference type="EMBL" id="RWX46756.1"/>
    </source>
</evidence>
<keyword evidence="2" id="KW-0067">ATP-binding</keyword>
<evidence type="ECO:0000313" key="3">
    <source>
        <dbReference type="Proteomes" id="UP000287853"/>
    </source>
</evidence>
<protein>
    <submittedName>
        <fullName evidence="2">Lipopolysaccharide transport system ATP-binding protein</fullName>
    </submittedName>
</protein>
<gene>
    <name evidence="2" type="ORF">H206_02280</name>
</gene>
<dbReference type="InterPro" id="IPR050683">
    <property type="entry name" value="Bact_Polysacc_Export_ATP-bd"/>
</dbReference>
<dbReference type="AlphaFoldDB" id="A0A3S4TAZ1"/>
<dbReference type="GO" id="GO:0005524">
    <property type="term" value="F:ATP binding"/>
    <property type="evidence" value="ECO:0007669"/>
    <property type="project" value="UniProtKB-KW"/>
</dbReference>
<keyword evidence="3" id="KW-1185">Reference proteome</keyword>
<dbReference type="InterPro" id="IPR027417">
    <property type="entry name" value="P-loop_NTPase"/>
</dbReference>
<keyword evidence="2" id="KW-0547">Nucleotide-binding</keyword>
<proteinExistence type="predicted"/>
<dbReference type="PANTHER" id="PTHR46743">
    <property type="entry name" value="TEICHOIC ACIDS EXPORT ATP-BINDING PROTEIN TAGH"/>
    <property type="match status" value="1"/>
</dbReference>
<sequence length="313" mass="34665">MGTGFHPELTGRQNIFINGAVLGMSKGEVNKKLDEIIEFSGIEGFIDTPVKRYSSGMYVRLAFSVAAHLEPEILILDEVLAVGDAEFQKKCLGKMGEVSNAGRTVLFVSHNIIAVRNLCSQIAWLKGGTVYRVGETMPVTEEYLRQSVRAESYDDIPRLVKILPDDPAFKLLGLSIHQEGKEGNIVVNGRPVNIELRYKVLQDTIGLRVYFDLLDDEGTLLIRSFHDDDVDAVPTLVTGEYISSAIIPANLLAPRRYNLCVRGSIYNVRTCTGDGITIPLNVEASSRVNRGYSQDTVRSKLQPIISWQTSISF</sequence>
<accession>A0A3S4TAZ1</accession>
<dbReference type="PANTHER" id="PTHR46743:SF2">
    <property type="entry name" value="TEICHOIC ACIDS EXPORT ATP-BINDING PROTEIN TAGH"/>
    <property type="match status" value="1"/>
</dbReference>
<name>A0A3S4TAZ1_9BACT</name>
<comment type="caution">
    <text evidence="2">The sequence shown here is derived from an EMBL/GenBank/DDBJ whole genome shotgun (WGS) entry which is preliminary data.</text>
</comment>
<dbReference type="SUPFAM" id="SSF52540">
    <property type="entry name" value="P-loop containing nucleoside triphosphate hydrolases"/>
    <property type="match status" value="1"/>
</dbReference>
<feature type="domain" description="ABC transporter" evidence="1">
    <location>
        <begin position="5"/>
        <end position="79"/>
    </location>
</feature>
<dbReference type="EMBL" id="MTKO01000052">
    <property type="protein sequence ID" value="RWX46756.1"/>
    <property type="molecule type" value="Genomic_DNA"/>
</dbReference>
<evidence type="ECO:0000259" key="1">
    <source>
        <dbReference type="Pfam" id="PF00005"/>
    </source>
</evidence>
<dbReference type="Proteomes" id="UP000287853">
    <property type="component" value="Unassembled WGS sequence"/>
</dbReference>
<dbReference type="Pfam" id="PF00005">
    <property type="entry name" value="ABC_tran"/>
    <property type="match status" value="1"/>
</dbReference>
<dbReference type="GO" id="GO:0016887">
    <property type="term" value="F:ATP hydrolysis activity"/>
    <property type="evidence" value="ECO:0007669"/>
    <property type="project" value="InterPro"/>
</dbReference>